<keyword evidence="8" id="KW-0547">Nucleotide-binding</keyword>
<dbReference type="InterPro" id="IPR033463">
    <property type="entry name" value="sCache_3"/>
</dbReference>
<dbReference type="InterPro" id="IPR029151">
    <property type="entry name" value="Sensor-like_sf"/>
</dbReference>
<evidence type="ECO:0000256" key="1">
    <source>
        <dbReference type="ARBA" id="ARBA00000085"/>
    </source>
</evidence>
<evidence type="ECO:0000256" key="12">
    <source>
        <dbReference type="ARBA" id="ARBA00023012"/>
    </source>
</evidence>
<gene>
    <name evidence="16" type="ORF">DPCES_3363</name>
</gene>
<dbReference type="GO" id="GO:0000155">
    <property type="term" value="F:phosphorelay sensor kinase activity"/>
    <property type="evidence" value="ECO:0007669"/>
    <property type="project" value="TreeGrafter"/>
</dbReference>
<dbReference type="SUPFAM" id="SSF55874">
    <property type="entry name" value="ATPase domain of HSP90 chaperone/DNA topoisomerase II/histidine kinase"/>
    <property type="match status" value="1"/>
</dbReference>
<dbReference type="PRINTS" id="PR00344">
    <property type="entry name" value="BCTRLSENSOR"/>
</dbReference>
<keyword evidence="6 16" id="KW-0808">Transferase</keyword>
<name>A0A098B2Z2_DESHA</name>
<keyword evidence="4" id="KW-1003">Cell membrane</keyword>
<evidence type="ECO:0000256" key="14">
    <source>
        <dbReference type="SAM" id="Phobius"/>
    </source>
</evidence>
<keyword evidence="10" id="KW-0067">ATP-binding</keyword>
<dbReference type="SUPFAM" id="SSF55785">
    <property type="entry name" value="PYP-like sensor domain (PAS domain)"/>
    <property type="match status" value="1"/>
</dbReference>
<keyword evidence="5" id="KW-0597">Phosphoprotein</keyword>
<reference evidence="16" key="1">
    <citation type="submission" date="2014-07" db="EMBL/GenBank/DDBJ databases">
        <authorList>
            <person name="Hornung V.Bastian."/>
        </authorList>
    </citation>
    <scope>NUCLEOTIDE SEQUENCE</scope>
    <source>
        <strain evidence="16">PCE-S</strain>
    </source>
</reference>
<evidence type="ECO:0000256" key="6">
    <source>
        <dbReference type="ARBA" id="ARBA00022679"/>
    </source>
</evidence>
<evidence type="ECO:0000256" key="11">
    <source>
        <dbReference type="ARBA" id="ARBA00022989"/>
    </source>
</evidence>
<keyword evidence="7 14" id="KW-0812">Transmembrane</keyword>
<dbReference type="InterPro" id="IPR036890">
    <property type="entry name" value="HATPase_C_sf"/>
</dbReference>
<dbReference type="FunFam" id="3.30.450.20:FF:000018">
    <property type="entry name" value="Sensor histidine kinase DcuS"/>
    <property type="match status" value="1"/>
</dbReference>
<evidence type="ECO:0000256" key="8">
    <source>
        <dbReference type="ARBA" id="ARBA00022741"/>
    </source>
</evidence>
<dbReference type="PROSITE" id="PS50109">
    <property type="entry name" value="HIS_KIN"/>
    <property type="match status" value="1"/>
</dbReference>
<accession>A0A098B2Z2</accession>
<keyword evidence="13 14" id="KW-0472">Membrane</keyword>
<evidence type="ECO:0000313" key="16">
    <source>
        <dbReference type="EMBL" id="CDX03249.1"/>
    </source>
</evidence>
<dbReference type="Pfam" id="PF02518">
    <property type="entry name" value="HATPase_c"/>
    <property type="match status" value="1"/>
</dbReference>
<dbReference type="NCBIfam" id="NF008298">
    <property type="entry name" value="PRK11086.1"/>
    <property type="match status" value="1"/>
</dbReference>
<dbReference type="PATRIC" id="fig|49338.4.peg.3616"/>
<evidence type="ECO:0000256" key="9">
    <source>
        <dbReference type="ARBA" id="ARBA00022777"/>
    </source>
</evidence>
<evidence type="ECO:0000256" key="5">
    <source>
        <dbReference type="ARBA" id="ARBA00022553"/>
    </source>
</evidence>
<dbReference type="Pfam" id="PF17203">
    <property type="entry name" value="sCache_3_2"/>
    <property type="match status" value="1"/>
</dbReference>
<evidence type="ECO:0000256" key="3">
    <source>
        <dbReference type="ARBA" id="ARBA00012438"/>
    </source>
</evidence>
<feature type="domain" description="Histidine kinase" evidence="15">
    <location>
        <begin position="425"/>
        <end position="528"/>
    </location>
</feature>
<evidence type="ECO:0000256" key="4">
    <source>
        <dbReference type="ARBA" id="ARBA00022475"/>
    </source>
</evidence>
<dbReference type="Gene3D" id="1.10.287.130">
    <property type="match status" value="1"/>
</dbReference>
<sequence length="533" mass="58719">MKKPRRYLSLEKTILILICLVVFLSLLVTNILVSEEVATATEKNIASRAVNISRIVAHSPIVIDGLSGRRDKREIQTYAGELMDLTKVNYIVVMDMKGIRVSHPNVNELGKPFMGGDEGTVLQGKEHISTAKGTLGLSMRAFSPVFDEEGEQIGAVAVGILMNTVEEAVRESRSRTYFGMGLGFIVGILGAIFLAKRIKKIMFGLEPFAIARILQERSAMLESVREGIVAIDAEGKVTLTNAEAARLMSLAGIGDVKEMDSEMIPDSVFKRVLDKGEPVLDLEYDVRGVTLLTNTVPLKVDGEIVGAVSTFRDKTEIRQLGEELSGVKVYAEALRAQTHEFMNKIHVILGLVHMKKYEQLGPYVSQIAHQYQTKGGPIVRNIRDPILAGFIQAKMSNARENGCELVLNEESYCPQAKDSSMVHDLVTIIGNLLTNSFEAVKEKDTNEVELSLVYGEGELLIRVADQGSGIPAQVMKNMFVKGYSTKSNGRGFGLFLVQKSVEQRKGRMQIDSGDNKGTTFEIFLPYDPLEETL</sequence>
<dbReference type="EMBL" id="LK996017">
    <property type="protein sequence ID" value="CDX03249.1"/>
    <property type="molecule type" value="Genomic_DNA"/>
</dbReference>
<dbReference type="InterPro" id="IPR035965">
    <property type="entry name" value="PAS-like_dom_sf"/>
</dbReference>
<dbReference type="InterPro" id="IPR039506">
    <property type="entry name" value="SPOB_a"/>
</dbReference>
<dbReference type="SMART" id="SM00387">
    <property type="entry name" value="HATPase_c"/>
    <property type="match status" value="1"/>
</dbReference>
<evidence type="ECO:0000259" key="15">
    <source>
        <dbReference type="PROSITE" id="PS50109"/>
    </source>
</evidence>
<protein>
    <recommendedName>
        <fullName evidence="3">histidine kinase</fullName>
        <ecNumber evidence="3">2.7.13.3</ecNumber>
    </recommendedName>
</protein>
<dbReference type="AlphaFoldDB" id="A0A098B2Z2"/>
<comment type="subcellular location">
    <subcellularLocation>
        <location evidence="2">Cell membrane</location>
        <topology evidence="2">Multi-pass membrane protein</topology>
    </subcellularLocation>
</comment>
<comment type="catalytic activity">
    <reaction evidence="1">
        <text>ATP + protein L-histidine = ADP + protein N-phospho-L-histidine.</text>
        <dbReference type="EC" id="2.7.13.3"/>
    </reaction>
</comment>
<dbReference type="Pfam" id="PF14689">
    <property type="entry name" value="SPOB_a"/>
    <property type="match status" value="1"/>
</dbReference>
<keyword evidence="9 16" id="KW-0418">Kinase</keyword>
<dbReference type="Gene3D" id="3.30.565.10">
    <property type="entry name" value="Histidine kinase-like ATPase, C-terminal domain"/>
    <property type="match status" value="1"/>
</dbReference>
<keyword evidence="12" id="KW-0902">Two-component regulatory system</keyword>
<evidence type="ECO:0000256" key="7">
    <source>
        <dbReference type="ARBA" id="ARBA00022692"/>
    </source>
</evidence>
<dbReference type="PANTHER" id="PTHR43547">
    <property type="entry name" value="TWO-COMPONENT HISTIDINE KINASE"/>
    <property type="match status" value="1"/>
</dbReference>
<evidence type="ECO:0000256" key="2">
    <source>
        <dbReference type="ARBA" id="ARBA00004651"/>
    </source>
</evidence>
<dbReference type="InterPro" id="IPR005467">
    <property type="entry name" value="His_kinase_dom"/>
</dbReference>
<keyword evidence="11 14" id="KW-1133">Transmembrane helix</keyword>
<dbReference type="RefSeq" id="WP_015945161.1">
    <property type="nucleotide sequence ID" value="NZ_JAYFNZ010000001.1"/>
</dbReference>
<dbReference type="GO" id="GO:0005524">
    <property type="term" value="F:ATP binding"/>
    <property type="evidence" value="ECO:0007669"/>
    <property type="project" value="UniProtKB-KW"/>
</dbReference>
<dbReference type="GO" id="GO:0005886">
    <property type="term" value="C:plasma membrane"/>
    <property type="evidence" value="ECO:0007669"/>
    <property type="project" value="UniProtKB-SubCell"/>
</dbReference>
<proteinExistence type="predicted"/>
<dbReference type="Gene3D" id="3.30.450.20">
    <property type="entry name" value="PAS domain"/>
    <property type="match status" value="2"/>
</dbReference>
<dbReference type="InterPro" id="IPR003594">
    <property type="entry name" value="HATPase_dom"/>
</dbReference>
<dbReference type="SUPFAM" id="SSF103190">
    <property type="entry name" value="Sensory domain-like"/>
    <property type="match status" value="1"/>
</dbReference>
<feature type="transmembrane region" description="Helical" evidence="14">
    <location>
        <begin position="177"/>
        <end position="195"/>
    </location>
</feature>
<dbReference type="InterPro" id="IPR004358">
    <property type="entry name" value="Sig_transdc_His_kin-like_C"/>
</dbReference>
<dbReference type="EC" id="2.7.13.3" evidence="3"/>
<evidence type="ECO:0000256" key="13">
    <source>
        <dbReference type="ARBA" id="ARBA00023136"/>
    </source>
</evidence>
<dbReference type="FunFam" id="1.10.287.130:FF:000011">
    <property type="entry name" value="Sensor histidine kinase DcuS"/>
    <property type="match status" value="1"/>
</dbReference>
<evidence type="ECO:0000256" key="10">
    <source>
        <dbReference type="ARBA" id="ARBA00022840"/>
    </source>
</evidence>
<organism evidence="16">
    <name type="scientific">Desulfitobacterium hafniense</name>
    <name type="common">Desulfitobacterium frappieri</name>
    <dbReference type="NCBI Taxonomy" id="49338"/>
    <lineage>
        <taxon>Bacteria</taxon>
        <taxon>Bacillati</taxon>
        <taxon>Bacillota</taxon>
        <taxon>Clostridia</taxon>
        <taxon>Eubacteriales</taxon>
        <taxon>Desulfitobacteriaceae</taxon>
        <taxon>Desulfitobacterium</taxon>
    </lineage>
</organism>
<dbReference type="PANTHER" id="PTHR43547:SF10">
    <property type="entry name" value="SENSOR HISTIDINE KINASE DCUS"/>
    <property type="match status" value="1"/>
</dbReference>